<dbReference type="FunFam" id="3.40.50.300:FF:000134">
    <property type="entry name" value="Iron-enterobactin ABC transporter ATP-binding protein"/>
    <property type="match status" value="1"/>
</dbReference>
<dbReference type="GO" id="GO:0005524">
    <property type="term" value="F:ATP binding"/>
    <property type="evidence" value="ECO:0007669"/>
    <property type="project" value="UniProtKB-KW"/>
</dbReference>
<name>A0A3G1L1R2_FORW1</name>
<dbReference type="Gene3D" id="3.40.50.300">
    <property type="entry name" value="P-loop containing nucleotide triphosphate hydrolases"/>
    <property type="match status" value="1"/>
</dbReference>
<accession>A0A3G1L1R2</accession>
<dbReference type="KEGG" id="fwa:DCMF_13230"/>
<reference evidence="5 6" key="1">
    <citation type="submission" date="2016-10" db="EMBL/GenBank/DDBJ databases">
        <title>Complete Genome Sequence of Peptococcaceae strain DCMF.</title>
        <authorList>
            <person name="Edwards R.J."/>
            <person name="Holland S.I."/>
            <person name="Deshpande N.P."/>
            <person name="Wong Y.K."/>
            <person name="Ertan H."/>
            <person name="Manefield M."/>
            <person name="Russell T.L."/>
            <person name="Lee M.J."/>
        </authorList>
    </citation>
    <scope>NUCLEOTIDE SEQUENCE [LARGE SCALE GENOMIC DNA]</scope>
    <source>
        <strain evidence="5 6">DCMF</strain>
    </source>
</reference>
<evidence type="ECO:0000256" key="3">
    <source>
        <dbReference type="ARBA" id="ARBA00022840"/>
    </source>
</evidence>
<evidence type="ECO:0000256" key="1">
    <source>
        <dbReference type="ARBA" id="ARBA00022448"/>
    </source>
</evidence>
<dbReference type="Pfam" id="PF00005">
    <property type="entry name" value="ABC_tran"/>
    <property type="match status" value="1"/>
</dbReference>
<dbReference type="EMBL" id="CP017634">
    <property type="protein sequence ID" value="ATW28597.1"/>
    <property type="molecule type" value="Genomic_DNA"/>
</dbReference>
<dbReference type="SMART" id="SM00382">
    <property type="entry name" value="AAA"/>
    <property type="match status" value="1"/>
</dbReference>
<sequence>MPGQPDKVVLQDISFQVRRGEVLCILGANGIGKTTLFKSILGAIPLLGGSILLDGQDMGRLSKQEVARKIGYVPQSHIPPFPFTVLQIVVMGRASHLSLFANPGEKDYQIGRDALELLGIVHLAEDIYTEISGGERQLALIARALAQQADLLIMDEPTSNLDFGNQIRVLRQIHQLAQSGIGVILTTHYPNQAFLCASSVAVIKGRQDFVFGGVEEIVTRQLLEEIYGIHVSLVTTESPAGTPVKSVIPYL</sequence>
<dbReference type="CDD" id="cd03214">
    <property type="entry name" value="ABC_Iron-Siderophores_B12_Hemin"/>
    <property type="match status" value="1"/>
</dbReference>
<dbReference type="InterPro" id="IPR003439">
    <property type="entry name" value="ABC_transporter-like_ATP-bd"/>
</dbReference>
<protein>
    <submittedName>
        <fullName evidence="5">Iron ABC transporter ATP-binding protein</fullName>
    </submittedName>
</protein>
<dbReference type="PROSITE" id="PS00211">
    <property type="entry name" value="ABC_TRANSPORTER_1"/>
    <property type="match status" value="1"/>
</dbReference>
<dbReference type="GO" id="GO:0016887">
    <property type="term" value="F:ATP hydrolysis activity"/>
    <property type="evidence" value="ECO:0007669"/>
    <property type="project" value="InterPro"/>
</dbReference>
<dbReference type="InterPro" id="IPR003593">
    <property type="entry name" value="AAA+_ATPase"/>
</dbReference>
<organism evidence="5 6">
    <name type="scientific">Formimonas warabiya</name>
    <dbReference type="NCBI Taxonomy" id="1761012"/>
    <lineage>
        <taxon>Bacteria</taxon>
        <taxon>Bacillati</taxon>
        <taxon>Bacillota</taxon>
        <taxon>Clostridia</taxon>
        <taxon>Eubacteriales</taxon>
        <taxon>Peptococcaceae</taxon>
        <taxon>Candidatus Formimonas</taxon>
    </lineage>
</organism>
<dbReference type="InterPro" id="IPR017871">
    <property type="entry name" value="ABC_transporter-like_CS"/>
</dbReference>
<evidence type="ECO:0000259" key="4">
    <source>
        <dbReference type="PROSITE" id="PS50893"/>
    </source>
</evidence>
<keyword evidence="1" id="KW-0813">Transport</keyword>
<dbReference type="OrthoDB" id="9799337at2"/>
<keyword evidence="2" id="KW-0547">Nucleotide-binding</keyword>
<proteinExistence type="predicted"/>
<keyword evidence="3 5" id="KW-0067">ATP-binding</keyword>
<evidence type="ECO:0000256" key="2">
    <source>
        <dbReference type="ARBA" id="ARBA00022741"/>
    </source>
</evidence>
<dbReference type="InterPro" id="IPR027417">
    <property type="entry name" value="P-loop_NTPase"/>
</dbReference>
<dbReference type="AlphaFoldDB" id="A0A3G1L1R2"/>
<dbReference type="SUPFAM" id="SSF52540">
    <property type="entry name" value="P-loop containing nucleoside triphosphate hydrolases"/>
    <property type="match status" value="1"/>
</dbReference>
<dbReference type="PROSITE" id="PS50893">
    <property type="entry name" value="ABC_TRANSPORTER_2"/>
    <property type="match status" value="1"/>
</dbReference>
<dbReference type="PANTHER" id="PTHR42734:SF19">
    <property type="entry name" value="IRON COMPOUNDS ABC TRANSPORTER, ATP-BINDING PROTEIN"/>
    <property type="match status" value="1"/>
</dbReference>
<dbReference type="InterPro" id="IPR050153">
    <property type="entry name" value="Metal_Ion_Import_ABC"/>
</dbReference>
<dbReference type="Proteomes" id="UP000323521">
    <property type="component" value="Chromosome"/>
</dbReference>
<keyword evidence="6" id="KW-1185">Reference proteome</keyword>
<evidence type="ECO:0000313" key="5">
    <source>
        <dbReference type="EMBL" id="ATW28597.1"/>
    </source>
</evidence>
<gene>
    <name evidence="5" type="ORF">DCMF_13230</name>
</gene>
<dbReference type="PANTHER" id="PTHR42734">
    <property type="entry name" value="METAL TRANSPORT SYSTEM ATP-BINDING PROTEIN TM_0124-RELATED"/>
    <property type="match status" value="1"/>
</dbReference>
<evidence type="ECO:0000313" key="6">
    <source>
        <dbReference type="Proteomes" id="UP000323521"/>
    </source>
</evidence>
<feature type="domain" description="ABC transporter" evidence="4">
    <location>
        <begin position="1"/>
        <end position="230"/>
    </location>
</feature>